<name>R0BC51_9FIRM</name>
<proteinExistence type="inferred from homology"/>
<dbReference type="PANTHER" id="PTHR13774:SF17">
    <property type="entry name" value="PHENAZINE BIOSYNTHESIS-LIKE DOMAIN-CONTAINING PROTEIN"/>
    <property type="match status" value="1"/>
</dbReference>
<evidence type="ECO:0000313" key="4">
    <source>
        <dbReference type="EMBL" id="ENZ41862.1"/>
    </source>
</evidence>
<comment type="similarity">
    <text evidence="1">Belongs to the PhzF family.</text>
</comment>
<dbReference type="Proteomes" id="UP000013041">
    <property type="component" value="Unassembled WGS sequence"/>
</dbReference>
<dbReference type="EMBL" id="AGYG01000009">
    <property type="protein sequence ID" value="ENZ41862.1"/>
    <property type="molecule type" value="Genomic_DNA"/>
</dbReference>
<evidence type="ECO:0000256" key="2">
    <source>
        <dbReference type="ARBA" id="ARBA00023235"/>
    </source>
</evidence>
<dbReference type="PATRIC" id="fig|997897.5.peg.1319"/>
<dbReference type="GO" id="GO:0005737">
    <property type="term" value="C:cytoplasm"/>
    <property type="evidence" value="ECO:0007669"/>
    <property type="project" value="TreeGrafter"/>
</dbReference>
<dbReference type="GO" id="GO:0016853">
    <property type="term" value="F:isomerase activity"/>
    <property type="evidence" value="ECO:0007669"/>
    <property type="project" value="UniProtKB-KW"/>
</dbReference>
<dbReference type="InterPro" id="IPR003719">
    <property type="entry name" value="Phenazine_PhzF-like"/>
</dbReference>
<comment type="caution">
    <text evidence="4">The sequence shown here is derived from an EMBL/GenBank/DDBJ whole genome shotgun (WGS) entry which is preliminary data.</text>
</comment>
<dbReference type="RefSeq" id="WP_002571509.1">
    <property type="nucleotide sequence ID" value="NZ_KB851149.1"/>
</dbReference>
<keyword evidence="2" id="KW-0413">Isomerase</keyword>
<gene>
    <name evidence="4" type="ORF">HMPREF1097_01238</name>
</gene>
<sequence>MKLDVLCYDAFTDQAGMGNPAGVYFDADDLTEEQMLSVAKQMGYSECAFVVKPTVPDADYRFRYFTPGYEVDLCGHATVATTIALAKRLGLKEDKKMRVETRAGILDIGYNAERNEVLMEQANAKFDPFDGSIADLFSKMELTEDDYDPTYPIMYGYTGLWTVVIPVKSVAVCKRMVPHNNEFKDVLAAHPFASLHCFCEETIHDNCELHARHFSASGMGNTEDPVTGTASGVMGAYYIKYMHPDLQKTEFLIEQGQDMGRDGFCRTFAVKNPDGEITVKIAGTGAYIKTRTAEV</sequence>
<dbReference type="NCBIfam" id="TIGR00654">
    <property type="entry name" value="PhzF_family"/>
    <property type="match status" value="1"/>
</dbReference>
<protein>
    <submittedName>
        <fullName evidence="4">PhzF family phenazine biosynthesis protein</fullName>
    </submittedName>
</protein>
<dbReference type="SUPFAM" id="SSF54506">
    <property type="entry name" value="Diaminopimelate epimerase-like"/>
    <property type="match status" value="1"/>
</dbReference>
<accession>R0BC51</accession>
<evidence type="ECO:0000313" key="5">
    <source>
        <dbReference type="Proteomes" id="UP000013041"/>
    </source>
</evidence>
<dbReference type="PANTHER" id="PTHR13774">
    <property type="entry name" value="PHENAZINE BIOSYNTHESIS PROTEIN"/>
    <property type="match status" value="1"/>
</dbReference>
<feature type="active site" evidence="3">
    <location>
        <position position="46"/>
    </location>
</feature>
<dbReference type="HOGENOM" id="CLU_048756_0_2_9"/>
<dbReference type="PIRSF" id="PIRSF016184">
    <property type="entry name" value="PhzC_PhzF"/>
    <property type="match status" value="1"/>
</dbReference>
<dbReference type="AlphaFoldDB" id="R0BC51"/>
<evidence type="ECO:0000256" key="3">
    <source>
        <dbReference type="PIRSR" id="PIRSR016184-1"/>
    </source>
</evidence>
<organism evidence="4 5">
    <name type="scientific">Enterocloster bolteae 90B8</name>
    <dbReference type="NCBI Taxonomy" id="997897"/>
    <lineage>
        <taxon>Bacteria</taxon>
        <taxon>Bacillati</taxon>
        <taxon>Bacillota</taxon>
        <taxon>Clostridia</taxon>
        <taxon>Lachnospirales</taxon>
        <taxon>Lachnospiraceae</taxon>
        <taxon>Enterocloster</taxon>
    </lineage>
</organism>
<dbReference type="Gene3D" id="3.10.310.10">
    <property type="entry name" value="Diaminopimelate Epimerase, Chain A, domain 1"/>
    <property type="match status" value="2"/>
</dbReference>
<evidence type="ECO:0000256" key="1">
    <source>
        <dbReference type="ARBA" id="ARBA00008270"/>
    </source>
</evidence>
<reference evidence="4 5" key="1">
    <citation type="submission" date="2013-01" db="EMBL/GenBank/DDBJ databases">
        <title>The Genome Sequence of Clostridium bolteae 90B8.</title>
        <authorList>
            <consortium name="The Broad Institute Genome Sequencing Platform"/>
            <person name="Earl A."/>
            <person name="Ward D."/>
            <person name="Feldgarden M."/>
            <person name="Gevers D."/>
            <person name="Courvalin P."/>
            <person name="Lambert T."/>
            <person name="Walker B."/>
            <person name="Young S.K."/>
            <person name="Zeng Q."/>
            <person name="Gargeya S."/>
            <person name="Fitzgerald M."/>
            <person name="Haas B."/>
            <person name="Abouelleil A."/>
            <person name="Alvarado L."/>
            <person name="Arachchi H.M."/>
            <person name="Berlin A.M."/>
            <person name="Chapman S.B."/>
            <person name="Dewar J."/>
            <person name="Goldberg J."/>
            <person name="Griggs A."/>
            <person name="Gujja S."/>
            <person name="Hansen M."/>
            <person name="Howarth C."/>
            <person name="Imamovic A."/>
            <person name="Larimer J."/>
            <person name="McCowan C."/>
            <person name="Murphy C."/>
            <person name="Neiman D."/>
            <person name="Pearson M."/>
            <person name="Priest M."/>
            <person name="Roberts A."/>
            <person name="Saif S."/>
            <person name="Shea T."/>
            <person name="Sisk P."/>
            <person name="Sykes S."/>
            <person name="Wortman J."/>
            <person name="Nusbaum C."/>
            <person name="Birren B."/>
        </authorList>
    </citation>
    <scope>NUCLEOTIDE SEQUENCE [LARGE SCALE GENOMIC DNA]</scope>
    <source>
        <strain evidence="4 5">90B8</strain>
    </source>
</reference>
<dbReference type="Pfam" id="PF02567">
    <property type="entry name" value="PhzC-PhzF"/>
    <property type="match status" value="1"/>
</dbReference>